<proteinExistence type="predicted"/>
<reference evidence="2" key="1">
    <citation type="submission" date="2024-05" db="EMBL/GenBank/DDBJ databases">
        <authorList>
            <person name="Kim S."/>
            <person name="Heo J."/>
            <person name="Choi H."/>
            <person name="Choi Y."/>
            <person name="Kwon S.-W."/>
            <person name="Kim Y."/>
        </authorList>
    </citation>
    <scope>NUCLEOTIDE SEQUENCE</scope>
    <source>
        <strain evidence="2">KACC 23698</strain>
    </source>
</reference>
<evidence type="ECO:0000313" key="2">
    <source>
        <dbReference type="EMBL" id="XBO40329.1"/>
    </source>
</evidence>
<dbReference type="EMBL" id="CP157484">
    <property type="protein sequence ID" value="XBO40329.1"/>
    <property type="molecule type" value="Genomic_DNA"/>
</dbReference>
<accession>A0AAU7JK33</accession>
<organism evidence="2">
    <name type="scientific">Alsobacter sp. KACC 23698</name>
    <dbReference type="NCBI Taxonomy" id="3149229"/>
    <lineage>
        <taxon>Bacteria</taxon>
        <taxon>Pseudomonadati</taxon>
        <taxon>Pseudomonadota</taxon>
        <taxon>Alphaproteobacteria</taxon>
        <taxon>Hyphomicrobiales</taxon>
        <taxon>Alsobacteraceae</taxon>
        <taxon>Alsobacter</taxon>
    </lineage>
</organism>
<feature type="region of interest" description="Disordered" evidence="1">
    <location>
        <begin position="152"/>
        <end position="205"/>
    </location>
</feature>
<dbReference type="AlphaFoldDB" id="A0AAU7JK33"/>
<dbReference type="RefSeq" id="WP_406857185.1">
    <property type="nucleotide sequence ID" value="NZ_CP157484.1"/>
</dbReference>
<evidence type="ECO:0000256" key="1">
    <source>
        <dbReference type="SAM" id="MobiDB-lite"/>
    </source>
</evidence>
<feature type="compositionally biased region" description="Low complexity" evidence="1">
    <location>
        <begin position="155"/>
        <end position="168"/>
    </location>
</feature>
<protein>
    <submittedName>
        <fullName evidence="2">Uncharacterized protein</fullName>
    </submittedName>
</protein>
<sequence length="205" mass="22280">MSLFVVPAKPSFLWLGVFGAAFVCLAMPALSQPAAPSSEPATPAASPAACDAACIRANSEPAAKVCARRVEAEAPTDYEWVTRPFINIFQQAEPPGANESAVRYRGDSIRFLSPQKEWVRITYECGFDPRQQKVEFVNVRLGRLDRPDGVAANRQVAPPQTAPQVQAARGPTQPSAQPRSNVAKPPVGEPSEIEILQVNPHRIRR</sequence>
<name>A0AAU7JK33_9HYPH</name>
<gene>
    <name evidence="2" type="ORF">ABEG18_06020</name>
</gene>